<name>X1TEE7_9ZZZZ</name>
<accession>X1TEE7</accession>
<evidence type="ECO:0000313" key="1">
    <source>
        <dbReference type="EMBL" id="GAI78409.1"/>
    </source>
</evidence>
<proteinExistence type="predicted"/>
<sequence length="154" mass="17583">AKDKREFDRLTKAAQKRLVEGHSPVVYDYVKNYLDDVAKGVYATEKSVDNSLKASEFDTATYFTCAEKDALNTVDLWSKEYQQILADAEERSFGYLYEKEDEVNKTWEDAAKEAVIRVETQGDDIGGLLRELNAGNDSFLQQLTDNFNRFLDDA</sequence>
<comment type="caution">
    <text evidence="1">The sequence shown here is derived from an EMBL/GenBank/DDBJ whole genome shotgun (WGS) entry which is preliminary data.</text>
</comment>
<feature type="non-terminal residue" evidence="1">
    <location>
        <position position="1"/>
    </location>
</feature>
<gene>
    <name evidence="1" type="ORF">S12H4_24479</name>
</gene>
<reference evidence="1" key="1">
    <citation type="journal article" date="2014" name="Front. Microbiol.">
        <title>High frequency of phylogenetically diverse reductive dehalogenase-homologous genes in deep subseafloor sedimentary metagenomes.</title>
        <authorList>
            <person name="Kawai M."/>
            <person name="Futagami T."/>
            <person name="Toyoda A."/>
            <person name="Takaki Y."/>
            <person name="Nishi S."/>
            <person name="Hori S."/>
            <person name="Arai W."/>
            <person name="Tsubouchi T."/>
            <person name="Morono Y."/>
            <person name="Uchiyama I."/>
            <person name="Ito T."/>
            <person name="Fujiyama A."/>
            <person name="Inagaki F."/>
            <person name="Takami H."/>
        </authorList>
    </citation>
    <scope>NUCLEOTIDE SEQUENCE</scope>
    <source>
        <strain evidence="1">Expedition CK06-06</strain>
    </source>
</reference>
<protein>
    <submittedName>
        <fullName evidence="1">Uncharacterized protein</fullName>
    </submittedName>
</protein>
<dbReference type="EMBL" id="BARW01013301">
    <property type="protein sequence ID" value="GAI78409.1"/>
    <property type="molecule type" value="Genomic_DNA"/>
</dbReference>
<feature type="non-terminal residue" evidence="1">
    <location>
        <position position="154"/>
    </location>
</feature>
<organism evidence="1">
    <name type="scientific">marine sediment metagenome</name>
    <dbReference type="NCBI Taxonomy" id="412755"/>
    <lineage>
        <taxon>unclassified sequences</taxon>
        <taxon>metagenomes</taxon>
        <taxon>ecological metagenomes</taxon>
    </lineage>
</organism>
<dbReference type="AlphaFoldDB" id="X1TEE7"/>